<dbReference type="GeneID" id="66081431"/>
<gene>
    <name evidence="2" type="ORF">E1B28_012356</name>
</gene>
<keyword evidence="3" id="KW-1185">Reference proteome</keyword>
<feature type="region of interest" description="Disordered" evidence="1">
    <location>
        <begin position="1"/>
        <end position="133"/>
    </location>
</feature>
<dbReference type="RefSeq" id="XP_043004823.1">
    <property type="nucleotide sequence ID" value="XM_043157456.1"/>
</dbReference>
<reference evidence="2" key="1">
    <citation type="journal article" date="2021" name="Genome Biol. Evol.">
        <title>The assembled and annotated genome of the fairy-ring fungus Marasmius oreades.</title>
        <authorList>
            <person name="Hiltunen M."/>
            <person name="Ament-Velasquez S.L."/>
            <person name="Johannesson H."/>
        </authorList>
    </citation>
    <scope>NUCLEOTIDE SEQUENCE</scope>
    <source>
        <strain evidence="2">03SP1</strain>
    </source>
</reference>
<comment type="caution">
    <text evidence="2">The sequence shown here is derived from an EMBL/GenBank/DDBJ whole genome shotgun (WGS) entry which is preliminary data.</text>
</comment>
<dbReference type="EMBL" id="CM032188">
    <property type="protein sequence ID" value="KAG7088352.1"/>
    <property type="molecule type" value="Genomic_DNA"/>
</dbReference>
<sequence length="133" mass="14307">MADPAGMSPRSPAVRRSRDGSLNEYPPPHLSQPPYHLPSSSSSPNHSPHHQHHRLPSPHQPPQHISQLHAHATSQKRAATTPSKSSGPIDVGTSLPPPVPGPGRARPSEVSRGRSSTTSGRSDQGSLHRQWNH</sequence>
<feature type="compositionally biased region" description="Polar residues" evidence="1">
    <location>
        <begin position="123"/>
        <end position="133"/>
    </location>
</feature>
<feature type="compositionally biased region" description="Low complexity" evidence="1">
    <location>
        <begin position="113"/>
        <end position="122"/>
    </location>
</feature>
<name>A0A9P7UN56_9AGAR</name>
<evidence type="ECO:0000313" key="3">
    <source>
        <dbReference type="Proteomes" id="UP001049176"/>
    </source>
</evidence>
<feature type="compositionally biased region" description="Basic residues" evidence="1">
    <location>
        <begin position="47"/>
        <end position="56"/>
    </location>
</feature>
<dbReference type="KEGG" id="more:E1B28_012356"/>
<dbReference type="Proteomes" id="UP001049176">
    <property type="component" value="Chromosome 8"/>
</dbReference>
<dbReference type="AlphaFoldDB" id="A0A9P7UN56"/>
<protein>
    <submittedName>
        <fullName evidence="2">Uncharacterized protein</fullName>
    </submittedName>
</protein>
<evidence type="ECO:0000313" key="2">
    <source>
        <dbReference type="EMBL" id="KAG7088352.1"/>
    </source>
</evidence>
<proteinExistence type="predicted"/>
<feature type="compositionally biased region" description="Low complexity" evidence="1">
    <location>
        <begin position="32"/>
        <end position="46"/>
    </location>
</feature>
<evidence type="ECO:0000256" key="1">
    <source>
        <dbReference type="SAM" id="MobiDB-lite"/>
    </source>
</evidence>
<organism evidence="2 3">
    <name type="scientific">Marasmius oreades</name>
    <name type="common">fairy-ring Marasmius</name>
    <dbReference type="NCBI Taxonomy" id="181124"/>
    <lineage>
        <taxon>Eukaryota</taxon>
        <taxon>Fungi</taxon>
        <taxon>Dikarya</taxon>
        <taxon>Basidiomycota</taxon>
        <taxon>Agaricomycotina</taxon>
        <taxon>Agaricomycetes</taxon>
        <taxon>Agaricomycetidae</taxon>
        <taxon>Agaricales</taxon>
        <taxon>Marasmiineae</taxon>
        <taxon>Marasmiaceae</taxon>
        <taxon>Marasmius</taxon>
    </lineage>
</organism>
<accession>A0A9P7UN56</accession>
<feature type="compositionally biased region" description="Polar residues" evidence="1">
    <location>
        <begin position="72"/>
        <end position="86"/>
    </location>
</feature>